<dbReference type="InterPro" id="IPR011066">
    <property type="entry name" value="MscS_channel_C_sf"/>
</dbReference>
<keyword evidence="6 8" id="KW-0472">Membrane</keyword>
<feature type="region of interest" description="Disordered" evidence="7">
    <location>
        <begin position="775"/>
        <end position="794"/>
    </location>
</feature>
<feature type="transmembrane region" description="Helical" evidence="8">
    <location>
        <begin position="315"/>
        <end position="337"/>
    </location>
</feature>
<dbReference type="InterPro" id="IPR052702">
    <property type="entry name" value="MscS-like_channel"/>
</dbReference>
<feature type="transmembrane region" description="Helical" evidence="8">
    <location>
        <begin position="417"/>
        <end position="438"/>
    </location>
</feature>
<dbReference type="Gene3D" id="1.10.287.1260">
    <property type="match status" value="1"/>
</dbReference>
<evidence type="ECO:0000256" key="6">
    <source>
        <dbReference type="ARBA" id="ARBA00023136"/>
    </source>
</evidence>
<organism evidence="12 13">
    <name type="scientific">Roseateles violae</name>
    <dbReference type="NCBI Taxonomy" id="3058042"/>
    <lineage>
        <taxon>Bacteria</taxon>
        <taxon>Pseudomonadati</taxon>
        <taxon>Pseudomonadota</taxon>
        <taxon>Betaproteobacteria</taxon>
        <taxon>Burkholderiales</taxon>
        <taxon>Sphaerotilaceae</taxon>
        <taxon>Roseateles</taxon>
    </lineage>
</organism>
<reference evidence="12 13" key="1">
    <citation type="submission" date="2023-06" db="EMBL/GenBank/DDBJ databases">
        <title>Pelomonas sp. PFR6 16S ribosomal RNA gene Genome sequencing and assembly.</title>
        <authorList>
            <person name="Woo H."/>
        </authorList>
    </citation>
    <scope>NUCLEOTIDE SEQUENCE [LARGE SCALE GENOMIC DNA]</scope>
    <source>
        <strain evidence="12 13">PFR6</strain>
    </source>
</reference>
<dbReference type="InterPro" id="IPR022249">
    <property type="entry name" value="DUF3772"/>
</dbReference>
<evidence type="ECO:0000256" key="7">
    <source>
        <dbReference type="SAM" id="MobiDB-lite"/>
    </source>
</evidence>
<comment type="similarity">
    <text evidence="2">Belongs to the MscS (TC 1.A.23) family.</text>
</comment>
<feature type="domain" description="Mechanosensitive ion channel MscS" evidence="10">
    <location>
        <begin position="612"/>
        <end position="678"/>
    </location>
</feature>
<keyword evidence="9" id="KW-0732">Signal</keyword>
<dbReference type="SUPFAM" id="SSF82861">
    <property type="entry name" value="Mechanosensitive channel protein MscS (YggB), transmembrane region"/>
    <property type="match status" value="1"/>
</dbReference>
<feature type="domain" description="DUF3772" evidence="11">
    <location>
        <begin position="123"/>
        <end position="182"/>
    </location>
</feature>
<sequence>MSIFKSFCLLLLSLGLLAGAARAQDPAEIDASLDAARQQVERLKKRLQEDQPGNAELIEYRQKLLGLQQQAQQIAQQQQPAFDSAQARLSELGPEPTGVKESADVAEQRRVLKKSSEQLGAQLKLARLLALESEQLAEEIGGQRRARFRAELFERSDSLLSTAFWDELRSGAGRDGHRLEAFEARVRSAAATTPPQRWLALALLPAAAIVLRLWLKQRVAVLSAERAPPGRVRRSLLAVARALLAMLVPGVAAYALMQGISGGLSAGDPMQELAQSIIGAVCFSAYITGCGRAVLSPKRPSWRLLPIPDSVASGLRWYPALLGTVTFAGWFLLRLAAAAPLNLALEVIIIAADALLLSALLVHIAHRGERLRRQAAAEAGEAPRPPWLSLILFGSWAILAAVLLSILVGYVALGSFIVHQACWVAVLLLTAYLLNLLIDDAIAAWLGGAARARKSAAEGEGGPPSRKSLLRNQLAELGSGVLRLTVWLLTLVLIVAPFGESPGDLLNRTDQLRVGLSIGELQLRPTIVLQALIVFLLAKTGLRLLRDWLDERFLPTTTLDAGMRNSVTTLFGFMGLVLAIGMGLSALGLALDKVAWIASALSVGIGFGLQAVVSNFVSGLILLAERPVKVGDWVALGGVEGDIRRINVRATEIQMADRSTLIVPNSEFITKVVRNVTHESPAGLVQIKLPMPLDTDTGRVSEILLRAFVEHEEIMAQPPAKVQLDGIEAGNLVFNATGSVGSPRQSYAVRSALLFRILQDLHAAGLPLRNAPSLVLREQSPPPPPAAPNPEPSP</sequence>
<evidence type="ECO:0000256" key="9">
    <source>
        <dbReference type="SAM" id="SignalP"/>
    </source>
</evidence>
<feature type="compositionally biased region" description="Pro residues" evidence="7">
    <location>
        <begin position="780"/>
        <end position="794"/>
    </location>
</feature>
<dbReference type="Proteomes" id="UP001228044">
    <property type="component" value="Unassembled WGS sequence"/>
</dbReference>
<evidence type="ECO:0000259" key="11">
    <source>
        <dbReference type="Pfam" id="PF12607"/>
    </source>
</evidence>
<dbReference type="Pfam" id="PF12607">
    <property type="entry name" value="DUF3772"/>
    <property type="match status" value="1"/>
</dbReference>
<dbReference type="RefSeq" id="WP_290358178.1">
    <property type="nucleotide sequence ID" value="NZ_JAUHHC010000002.1"/>
</dbReference>
<keyword evidence="13" id="KW-1185">Reference proteome</keyword>
<feature type="transmembrane region" description="Helical" evidence="8">
    <location>
        <begin position="198"/>
        <end position="215"/>
    </location>
</feature>
<feature type="chain" id="PRO_5045880633" evidence="9">
    <location>
        <begin position="24"/>
        <end position="794"/>
    </location>
</feature>
<comment type="subcellular location">
    <subcellularLocation>
        <location evidence="1">Cell membrane</location>
        <topology evidence="1">Multi-pass membrane protein</topology>
    </subcellularLocation>
</comment>
<dbReference type="SUPFAM" id="SSF50182">
    <property type="entry name" value="Sm-like ribonucleoproteins"/>
    <property type="match status" value="1"/>
</dbReference>
<feature type="transmembrane region" description="Helical" evidence="8">
    <location>
        <begin position="596"/>
        <end position="623"/>
    </location>
</feature>
<keyword evidence="5 8" id="KW-1133">Transmembrane helix</keyword>
<accession>A0ABT8DPB8</accession>
<dbReference type="Gene3D" id="3.30.70.100">
    <property type="match status" value="1"/>
</dbReference>
<feature type="transmembrane region" description="Helical" evidence="8">
    <location>
        <begin position="277"/>
        <end position="295"/>
    </location>
</feature>
<dbReference type="Pfam" id="PF00924">
    <property type="entry name" value="MS_channel_2nd"/>
    <property type="match status" value="1"/>
</dbReference>
<evidence type="ECO:0000256" key="2">
    <source>
        <dbReference type="ARBA" id="ARBA00008017"/>
    </source>
</evidence>
<proteinExistence type="inferred from homology"/>
<dbReference type="PANTHER" id="PTHR30347:SF9">
    <property type="entry name" value="MINICONDUCTANCE MECHANOSENSITIVE CHANNEL MSCM"/>
    <property type="match status" value="1"/>
</dbReference>
<evidence type="ECO:0000256" key="3">
    <source>
        <dbReference type="ARBA" id="ARBA00022475"/>
    </source>
</evidence>
<dbReference type="PANTHER" id="PTHR30347">
    <property type="entry name" value="POTASSIUM CHANNEL RELATED"/>
    <property type="match status" value="1"/>
</dbReference>
<evidence type="ECO:0000313" key="12">
    <source>
        <dbReference type="EMBL" id="MDN3919853.1"/>
    </source>
</evidence>
<evidence type="ECO:0000256" key="4">
    <source>
        <dbReference type="ARBA" id="ARBA00022692"/>
    </source>
</evidence>
<dbReference type="Gene3D" id="2.30.30.60">
    <property type="match status" value="1"/>
</dbReference>
<evidence type="ECO:0000256" key="8">
    <source>
        <dbReference type="SAM" id="Phobius"/>
    </source>
</evidence>
<feature type="transmembrane region" description="Helical" evidence="8">
    <location>
        <begin position="566"/>
        <end position="590"/>
    </location>
</feature>
<feature type="transmembrane region" description="Helical" evidence="8">
    <location>
        <begin position="343"/>
        <end position="366"/>
    </location>
</feature>
<dbReference type="InterPro" id="IPR011014">
    <property type="entry name" value="MscS_channel_TM-2"/>
</dbReference>
<evidence type="ECO:0000256" key="1">
    <source>
        <dbReference type="ARBA" id="ARBA00004651"/>
    </source>
</evidence>
<comment type="caution">
    <text evidence="12">The sequence shown here is derived from an EMBL/GenBank/DDBJ whole genome shotgun (WGS) entry which is preliminary data.</text>
</comment>
<dbReference type="InterPro" id="IPR010920">
    <property type="entry name" value="LSM_dom_sf"/>
</dbReference>
<keyword evidence="4 8" id="KW-0812">Transmembrane</keyword>
<evidence type="ECO:0000259" key="10">
    <source>
        <dbReference type="Pfam" id="PF00924"/>
    </source>
</evidence>
<feature type="transmembrane region" description="Helical" evidence="8">
    <location>
        <begin position="387"/>
        <end position="411"/>
    </location>
</feature>
<feature type="transmembrane region" description="Helical" evidence="8">
    <location>
        <begin position="236"/>
        <end position="257"/>
    </location>
</feature>
<evidence type="ECO:0000313" key="13">
    <source>
        <dbReference type="Proteomes" id="UP001228044"/>
    </source>
</evidence>
<dbReference type="InterPro" id="IPR023408">
    <property type="entry name" value="MscS_beta-dom_sf"/>
</dbReference>
<protein>
    <submittedName>
        <fullName evidence="12">DUF3772 domain-containing protein</fullName>
    </submittedName>
</protein>
<gene>
    <name evidence="12" type="ORF">QWJ38_06115</name>
</gene>
<evidence type="ECO:0000256" key="5">
    <source>
        <dbReference type="ARBA" id="ARBA00022989"/>
    </source>
</evidence>
<keyword evidence="3" id="KW-1003">Cell membrane</keyword>
<dbReference type="SUPFAM" id="SSF82689">
    <property type="entry name" value="Mechanosensitive channel protein MscS (YggB), C-terminal domain"/>
    <property type="match status" value="1"/>
</dbReference>
<feature type="signal peptide" evidence="9">
    <location>
        <begin position="1"/>
        <end position="23"/>
    </location>
</feature>
<name>A0ABT8DPB8_9BURK</name>
<dbReference type="InterPro" id="IPR006685">
    <property type="entry name" value="MscS_channel_2nd"/>
</dbReference>
<feature type="transmembrane region" description="Helical" evidence="8">
    <location>
        <begin position="474"/>
        <end position="498"/>
    </location>
</feature>
<dbReference type="EMBL" id="JAUHHC010000002">
    <property type="protein sequence ID" value="MDN3919853.1"/>
    <property type="molecule type" value="Genomic_DNA"/>
</dbReference>